<accession>A0A4S2MXW5</accession>
<reference evidence="2 3" key="1">
    <citation type="submission" date="2019-04" db="EMBL/GenBank/DDBJ databases">
        <title>Comparative genomics and transcriptomics to analyze fruiting body development in filamentous ascomycetes.</title>
        <authorList>
            <consortium name="DOE Joint Genome Institute"/>
            <person name="Lutkenhaus R."/>
            <person name="Traeger S."/>
            <person name="Breuer J."/>
            <person name="Kuo A."/>
            <person name="Lipzen A."/>
            <person name="Pangilinan J."/>
            <person name="Dilworth D."/>
            <person name="Sandor L."/>
            <person name="Poggeler S."/>
            <person name="Barry K."/>
            <person name="Grigoriev I.V."/>
            <person name="Nowrousian M."/>
        </authorList>
    </citation>
    <scope>NUCLEOTIDE SEQUENCE [LARGE SCALE GENOMIC DNA]</scope>
    <source>
        <strain evidence="2 3">CBS 389.68</strain>
    </source>
</reference>
<gene>
    <name evidence="2" type="ORF">EX30DRAFT_391227</name>
</gene>
<keyword evidence="3" id="KW-1185">Reference proteome</keyword>
<protein>
    <submittedName>
        <fullName evidence="2">Uncharacterized protein</fullName>
    </submittedName>
</protein>
<feature type="region of interest" description="Disordered" evidence="1">
    <location>
        <begin position="67"/>
        <end position="95"/>
    </location>
</feature>
<proteinExistence type="predicted"/>
<sequence>MPSIRPSTQEPTHPSIPASQHPSIPASQHPPATPHHRDLRQPASSLASSCCVQATPLCPVCHNLHHKAHEAPRGPPDSTRCGTTPSMMPQKHGKRGISVAASGVRHAHAHALPWHSTALQTRARGKDYYSYGSAIHTL</sequence>
<dbReference type="EMBL" id="ML220119">
    <property type="protein sequence ID" value="TGZ81530.1"/>
    <property type="molecule type" value="Genomic_DNA"/>
</dbReference>
<dbReference type="AlphaFoldDB" id="A0A4S2MXW5"/>
<organism evidence="2 3">
    <name type="scientific">Ascodesmis nigricans</name>
    <dbReference type="NCBI Taxonomy" id="341454"/>
    <lineage>
        <taxon>Eukaryota</taxon>
        <taxon>Fungi</taxon>
        <taxon>Dikarya</taxon>
        <taxon>Ascomycota</taxon>
        <taxon>Pezizomycotina</taxon>
        <taxon>Pezizomycetes</taxon>
        <taxon>Pezizales</taxon>
        <taxon>Ascodesmidaceae</taxon>
        <taxon>Ascodesmis</taxon>
    </lineage>
</organism>
<dbReference type="Proteomes" id="UP000298138">
    <property type="component" value="Unassembled WGS sequence"/>
</dbReference>
<evidence type="ECO:0000313" key="3">
    <source>
        <dbReference type="Proteomes" id="UP000298138"/>
    </source>
</evidence>
<evidence type="ECO:0000256" key="1">
    <source>
        <dbReference type="SAM" id="MobiDB-lite"/>
    </source>
</evidence>
<name>A0A4S2MXW5_9PEZI</name>
<dbReference type="InParanoid" id="A0A4S2MXW5"/>
<feature type="region of interest" description="Disordered" evidence="1">
    <location>
        <begin position="1"/>
        <end position="46"/>
    </location>
</feature>
<feature type="compositionally biased region" description="Polar residues" evidence="1">
    <location>
        <begin position="1"/>
        <end position="26"/>
    </location>
</feature>
<evidence type="ECO:0000313" key="2">
    <source>
        <dbReference type="EMBL" id="TGZ81530.1"/>
    </source>
</evidence>